<organism evidence="1 2">
    <name type="scientific">Orbilia brochopaga</name>
    <dbReference type="NCBI Taxonomy" id="3140254"/>
    <lineage>
        <taxon>Eukaryota</taxon>
        <taxon>Fungi</taxon>
        <taxon>Dikarya</taxon>
        <taxon>Ascomycota</taxon>
        <taxon>Pezizomycotina</taxon>
        <taxon>Orbiliomycetes</taxon>
        <taxon>Orbiliales</taxon>
        <taxon>Orbiliaceae</taxon>
        <taxon>Orbilia</taxon>
    </lineage>
</organism>
<sequence length="117" mass="12799">MAEWPDAIMTQLEAKGINAGPSERLLNGANVPIYLCQVDGNWAILTDDLAWGLISFPGYTMEQVEELLSKVDISASGLDIIGELEAFAGEVIIEQDPKALEDGPNETTKWLEYLGMK</sequence>
<dbReference type="Proteomes" id="UP001375240">
    <property type="component" value="Unassembled WGS sequence"/>
</dbReference>
<keyword evidence="2" id="KW-1185">Reference proteome</keyword>
<protein>
    <submittedName>
        <fullName evidence="1">Uncharacterized protein</fullName>
    </submittedName>
</protein>
<gene>
    <name evidence="1" type="ORF">TWF696_008966</name>
</gene>
<dbReference type="EMBL" id="JAVHNQ010000008">
    <property type="protein sequence ID" value="KAK6340642.1"/>
    <property type="molecule type" value="Genomic_DNA"/>
</dbReference>
<accession>A0AAV9UHD0</accession>
<reference evidence="1 2" key="1">
    <citation type="submission" date="2019-10" db="EMBL/GenBank/DDBJ databases">
        <authorList>
            <person name="Palmer J.M."/>
        </authorList>
    </citation>
    <scope>NUCLEOTIDE SEQUENCE [LARGE SCALE GENOMIC DNA]</scope>
    <source>
        <strain evidence="1 2">TWF696</strain>
    </source>
</reference>
<dbReference type="AlphaFoldDB" id="A0AAV9UHD0"/>
<evidence type="ECO:0000313" key="1">
    <source>
        <dbReference type="EMBL" id="KAK6340642.1"/>
    </source>
</evidence>
<proteinExistence type="predicted"/>
<comment type="caution">
    <text evidence="1">The sequence shown here is derived from an EMBL/GenBank/DDBJ whole genome shotgun (WGS) entry which is preliminary data.</text>
</comment>
<name>A0AAV9UHD0_9PEZI</name>
<evidence type="ECO:0000313" key="2">
    <source>
        <dbReference type="Proteomes" id="UP001375240"/>
    </source>
</evidence>